<evidence type="ECO:0000313" key="2">
    <source>
        <dbReference type="Proteomes" id="UP000245919"/>
    </source>
</evidence>
<sequence>MSEKKYYVKDLLTGDGAWVGKDIFGVVSGSHLKPTIFTKSELANIRNGALYKRKWRDLRNDIDFGEGWEMKVDREAKHDYWEWINPLIELVPVEDIV</sequence>
<dbReference type="AlphaFoldDB" id="A0A2Z3KGB0"/>
<dbReference type="Proteomes" id="UP000245919">
    <property type="component" value="Chromosome"/>
</dbReference>
<gene>
    <name evidence="1" type="ORF">LL14B4_10055</name>
</gene>
<reference evidence="1 2" key="1">
    <citation type="submission" date="2018-03" db="EMBL/GenBank/DDBJ databases">
        <title>Genome sequence of Lactococcus lactis strain 14B4 from almond drupe.</title>
        <authorList>
            <person name="Tran T.D."/>
            <person name="McGarvey J.A."/>
            <person name="Huynh S."/>
            <person name="Parker C.T."/>
        </authorList>
    </citation>
    <scope>NUCLEOTIDE SEQUENCE [LARGE SCALE GENOMIC DNA]</scope>
    <source>
        <strain evidence="1 2">14B4</strain>
    </source>
</reference>
<protein>
    <submittedName>
        <fullName evidence="1">Uncharacterized protein</fullName>
    </submittedName>
</protein>
<name>A0A2Z3KGB0_LACLL</name>
<proteinExistence type="predicted"/>
<dbReference type="RefSeq" id="WP_109991186.1">
    <property type="nucleotide sequence ID" value="NZ_CP028160.1"/>
</dbReference>
<dbReference type="EMBL" id="CP028160">
    <property type="protein sequence ID" value="AWN66497.1"/>
    <property type="molecule type" value="Genomic_DNA"/>
</dbReference>
<dbReference type="GeneID" id="89634123"/>
<accession>A0A2Z3KGB0</accession>
<organism evidence="1 2">
    <name type="scientific">Lactococcus lactis subsp. lactis</name>
    <name type="common">Streptococcus lactis</name>
    <dbReference type="NCBI Taxonomy" id="1360"/>
    <lineage>
        <taxon>Bacteria</taxon>
        <taxon>Bacillati</taxon>
        <taxon>Bacillota</taxon>
        <taxon>Bacilli</taxon>
        <taxon>Lactobacillales</taxon>
        <taxon>Streptococcaceae</taxon>
        <taxon>Lactococcus</taxon>
    </lineage>
</organism>
<evidence type="ECO:0000313" key="1">
    <source>
        <dbReference type="EMBL" id="AWN66497.1"/>
    </source>
</evidence>